<evidence type="ECO:0000256" key="12">
    <source>
        <dbReference type="PROSITE-ProRule" id="PRU00433"/>
    </source>
</evidence>
<dbReference type="Proteomes" id="UP001240697">
    <property type="component" value="Chromosome"/>
</dbReference>
<evidence type="ECO:0000256" key="4">
    <source>
        <dbReference type="ARBA" id="ARBA00022617"/>
    </source>
</evidence>
<name>A0ABY8SS49_9BURK</name>
<keyword evidence="8" id="KW-0634">PQQ</keyword>
<organism evidence="15 16">
    <name type="scientific">Comamonas resistens</name>
    <dbReference type="NCBI Taxonomy" id="3046670"/>
    <lineage>
        <taxon>Bacteria</taxon>
        <taxon>Pseudomonadati</taxon>
        <taxon>Pseudomonadota</taxon>
        <taxon>Betaproteobacteria</taxon>
        <taxon>Burkholderiales</taxon>
        <taxon>Comamonadaceae</taxon>
        <taxon>Comamonas</taxon>
    </lineage>
</organism>
<dbReference type="PROSITE" id="PS00364">
    <property type="entry name" value="BACTERIAL_PQQ_2"/>
    <property type="match status" value="1"/>
</dbReference>
<dbReference type="NCBIfam" id="TIGR03075">
    <property type="entry name" value="PQQ_enz_alc_DH"/>
    <property type="match status" value="1"/>
</dbReference>
<evidence type="ECO:0000256" key="1">
    <source>
        <dbReference type="ARBA" id="ARBA00001913"/>
    </source>
</evidence>
<dbReference type="PANTHER" id="PTHR32303">
    <property type="entry name" value="QUINOPROTEIN ALCOHOL DEHYDROGENASE (CYTOCHROME C)"/>
    <property type="match status" value="1"/>
</dbReference>
<dbReference type="InterPro" id="IPR011047">
    <property type="entry name" value="Quinoprotein_ADH-like_sf"/>
</dbReference>
<dbReference type="EMBL" id="CP125947">
    <property type="protein sequence ID" value="WHS65768.1"/>
    <property type="molecule type" value="Genomic_DNA"/>
</dbReference>
<dbReference type="Pfam" id="PF13442">
    <property type="entry name" value="Cytochrome_CBB3"/>
    <property type="match status" value="1"/>
</dbReference>
<keyword evidence="7" id="KW-0106">Calcium</keyword>
<evidence type="ECO:0000256" key="9">
    <source>
        <dbReference type="ARBA" id="ARBA00023002"/>
    </source>
</evidence>
<accession>A0ABY8SS49</accession>
<proteinExistence type="inferred from homology"/>
<dbReference type="InterPro" id="IPR002372">
    <property type="entry name" value="PQQ_rpt_dom"/>
</dbReference>
<keyword evidence="16" id="KW-1185">Reference proteome</keyword>
<evidence type="ECO:0000256" key="13">
    <source>
        <dbReference type="SAM" id="SignalP"/>
    </source>
</evidence>
<evidence type="ECO:0000256" key="5">
    <source>
        <dbReference type="ARBA" id="ARBA00022723"/>
    </source>
</evidence>
<dbReference type="CDD" id="cd10279">
    <property type="entry name" value="PQQ_ADH_II"/>
    <property type="match status" value="1"/>
</dbReference>
<evidence type="ECO:0000256" key="2">
    <source>
        <dbReference type="ARBA" id="ARBA00001931"/>
    </source>
</evidence>
<dbReference type="InterPro" id="IPR018391">
    <property type="entry name" value="PQQ_b-propeller_rpt"/>
</dbReference>
<evidence type="ECO:0000313" key="16">
    <source>
        <dbReference type="Proteomes" id="UP001240697"/>
    </source>
</evidence>
<dbReference type="SMART" id="SM00564">
    <property type="entry name" value="PQQ"/>
    <property type="match status" value="5"/>
</dbReference>
<evidence type="ECO:0000256" key="3">
    <source>
        <dbReference type="ARBA" id="ARBA00008156"/>
    </source>
</evidence>
<keyword evidence="9" id="KW-0560">Oxidoreductase</keyword>
<feature type="chain" id="PRO_5047470560" evidence="13">
    <location>
        <begin position="31"/>
        <end position="708"/>
    </location>
</feature>
<dbReference type="InterPro" id="IPR036909">
    <property type="entry name" value="Cyt_c-like_dom_sf"/>
</dbReference>
<dbReference type="RefSeq" id="WP_283486873.1">
    <property type="nucleotide sequence ID" value="NZ_CP125947.1"/>
</dbReference>
<keyword evidence="11" id="KW-1015">Disulfide bond</keyword>
<evidence type="ECO:0000256" key="7">
    <source>
        <dbReference type="ARBA" id="ARBA00022837"/>
    </source>
</evidence>
<evidence type="ECO:0000259" key="14">
    <source>
        <dbReference type="PROSITE" id="PS51007"/>
    </source>
</evidence>
<dbReference type="InterPro" id="IPR009056">
    <property type="entry name" value="Cyt_c-like_dom"/>
</dbReference>
<evidence type="ECO:0000256" key="6">
    <source>
        <dbReference type="ARBA" id="ARBA00022729"/>
    </source>
</evidence>
<dbReference type="PROSITE" id="PS51007">
    <property type="entry name" value="CYTC"/>
    <property type="match status" value="1"/>
</dbReference>
<dbReference type="Gene3D" id="2.140.10.10">
    <property type="entry name" value="Quinoprotein alcohol dehydrogenase-like superfamily"/>
    <property type="match status" value="1"/>
</dbReference>
<dbReference type="Pfam" id="PF01011">
    <property type="entry name" value="PQQ"/>
    <property type="match status" value="2"/>
</dbReference>
<evidence type="ECO:0000256" key="8">
    <source>
        <dbReference type="ARBA" id="ARBA00022891"/>
    </source>
</evidence>
<evidence type="ECO:0000256" key="11">
    <source>
        <dbReference type="ARBA" id="ARBA00023157"/>
    </source>
</evidence>
<evidence type="ECO:0000313" key="15">
    <source>
        <dbReference type="EMBL" id="WHS65768.1"/>
    </source>
</evidence>
<keyword evidence="5 12" id="KW-0479">Metal-binding</keyword>
<protein>
    <submittedName>
        <fullName evidence="15">PQQ-dependent dehydrogenase, methanol/ethanol family</fullName>
    </submittedName>
</protein>
<keyword evidence="4 12" id="KW-0349">Heme</keyword>
<dbReference type="Gene3D" id="1.10.760.10">
    <property type="entry name" value="Cytochrome c-like domain"/>
    <property type="match status" value="1"/>
</dbReference>
<keyword evidence="10 12" id="KW-0408">Iron</keyword>
<gene>
    <name evidence="15" type="ORF">QMY55_01000</name>
</gene>
<keyword evidence="6 13" id="KW-0732">Signal</keyword>
<comment type="cofactor">
    <cofactor evidence="2">
        <name>pyrroloquinoline quinone</name>
        <dbReference type="ChEBI" id="CHEBI:58442"/>
    </cofactor>
</comment>
<evidence type="ECO:0000256" key="10">
    <source>
        <dbReference type="ARBA" id="ARBA00023004"/>
    </source>
</evidence>
<dbReference type="SUPFAM" id="SSF46626">
    <property type="entry name" value="Cytochrome c"/>
    <property type="match status" value="1"/>
</dbReference>
<reference evidence="15 16" key="1">
    <citation type="submission" date="2023-05" db="EMBL/GenBank/DDBJ databases">
        <authorList>
            <person name="Yin Y."/>
            <person name="Lu Z."/>
        </authorList>
    </citation>
    <scope>NUCLEOTIDE SEQUENCE [LARGE SCALE GENOMIC DNA]</scope>
    <source>
        <strain evidence="15 16">ZM22</strain>
    </source>
</reference>
<feature type="domain" description="Cytochrome c" evidence="14">
    <location>
        <begin position="622"/>
        <end position="701"/>
    </location>
</feature>
<dbReference type="SUPFAM" id="SSF50998">
    <property type="entry name" value="Quinoprotein alcohol dehydrogenase-like"/>
    <property type="match status" value="1"/>
</dbReference>
<dbReference type="InterPro" id="IPR001479">
    <property type="entry name" value="Quinoprotein_DH_CS"/>
</dbReference>
<sequence>MERLIDNSRGRPGRMLWLLAACLGSAAAFAQTDPAVQAAAAVQRVDGAFIRANAAKTPDWPTTGVDYAETRYSRLDQINAANVKDLGLAWSYNLESTRGVEATPVVVDGIMYVSASWSVVHAIDTRTGQRIWTYDPQIDRSTGFKGCCDVVNRGVALWKGKVFVGAWDGRLIALDAATGKEVWHKNTFEGQKGSLTITGAPRVFKGKVIIGNGGAEYGVRGYITAYDAETGEQKWRWFSVPGDPSKPFEDESMKRAAKTWDPSGKWWEAGGGGTMWDSMTFDAELNTMYVGTGNGSPWSHKLRSPKGGDNLYLASIVALDPDTGKYKWHYQETPGDNWDYTSTQPMILADIKIAGKPRKVILHAPKNGFFFVLDRINGKFISAKNFVPVNWASGYDKNGKPMNIAAARDGSKPHDAVPGPYGAHNWHPMSFNPQTGLVYLPAQNVPVNLMDDKNWEFNQAGPGKPQSGTGWNTAKFFNAEPPKSQPFGRLLAWDPVAQKAAWSVEHVSPWNGGTLTTAGNVVFQGTADGRLVAYNATSGEKLWETPTGTGVVAAPSTYMVDGKQYVSVAVGWGGVYGLAARATERQGPGTVYTFAVGGKAKMPEFVAQRTGQLLQGVKYDAAKVEAGTMLYVANCVFCHGVPGVDRGGNIPNLGYMDASYIENLPNFIFKGPAMARGMPDFTGKLSGDDVESIKAFIQGTADAIRPKN</sequence>
<comment type="cofactor">
    <cofactor evidence="1">
        <name>Ca(2+)</name>
        <dbReference type="ChEBI" id="CHEBI:29108"/>
    </cofactor>
</comment>
<dbReference type="InterPro" id="IPR017512">
    <property type="entry name" value="PQQ_MeOH/EtOH_DH"/>
</dbReference>
<feature type="signal peptide" evidence="13">
    <location>
        <begin position="1"/>
        <end position="30"/>
    </location>
</feature>
<comment type="similarity">
    <text evidence="3">Belongs to the bacterial PQQ dehydrogenase family.</text>
</comment>